<name>A0A381RG51_9ZZZZ</name>
<evidence type="ECO:0000256" key="3">
    <source>
        <dbReference type="ARBA" id="ARBA00022777"/>
    </source>
</evidence>
<organism evidence="5">
    <name type="scientific">marine metagenome</name>
    <dbReference type="NCBI Taxonomy" id="408172"/>
    <lineage>
        <taxon>unclassified sequences</taxon>
        <taxon>metagenomes</taxon>
        <taxon>ecological metagenomes</taxon>
    </lineage>
</organism>
<proteinExistence type="inferred from homology"/>
<dbReference type="SUPFAM" id="SSF53613">
    <property type="entry name" value="Ribokinase-like"/>
    <property type="match status" value="1"/>
</dbReference>
<dbReference type="InterPro" id="IPR002173">
    <property type="entry name" value="Carboh/pur_kinase_PfkB_CS"/>
</dbReference>
<dbReference type="AlphaFoldDB" id="A0A381RG51"/>
<dbReference type="PROSITE" id="PS00584">
    <property type="entry name" value="PFKB_KINASES_2"/>
    <property type="match status" value="1"/>
</dbReference>
<dbReference type="InterPro" id="IPR029056">
    <property type="entry name" value="Ribokinase-like"/>
</dbReference>
<protein>
    <recommendedName>
        <fullName evidence="4">Carbohydrate kinase PfkB domain-containing protein</fullName>
    </recommendedName>
</protein>
<gene>
    <name evidence="5" type="ORF">METZ01_LOCUS43636</name>
</gene>
<dbReference type="InterPro" id="IPR052700">
    <property type="entry name" value="Carb_kinase_PfkB-like"/>
</dbReference>
<keyword evidence="3" id="KW-0418">Kinase</keyword>
<evidence type="ECO:0000256" key="2">
    <source>
        <dbReference type="ARBA" id="ARBA00022679"/>
    </source>
</evidence>
<comment type="similarity">
    <text evidence="1">Belongs to the carbohydrate kinase PfkB family.</text>
</comment>
<dbReference type="PANTHER" id="PTHR43320">
    <property type="entry name" value="SUGAR KINASE"/>
    <property type="match status" value="1"/>
</dbReference>
<evidence type="ECO:0000313" key="5">
    <source>
        <dbReference type="EMBL" id="SUZ90782.1"/>
    </source>
</evidence>
<dbReference type="GO" id="GO:0016301">
    <property type="term" value="F:kinase activity"/>
    <property type="evidence" value="ECO:0007669"/>
    <property type="project" value="UniProtKB-KW"/>
</dbReference>
<dbReference type="Pfam" id="PF00294">
    <property type="entry name" value="PfkB"/>
    <property type="match status" value="1"/>
</dbReference>
<feature type="domain" description="Carbohydrate kinase PfkB" evidence="4">
    <location>
        <begin position="50"/>
        <end position="316"/>
    </location>
</feature>
<sequence>MEPKVYGIGNPLIDVVISSTDKDLKNLELSKGVMHLVDESRQSEIIQYFKKSTPQYFPGGSAPNTLLACAGLGTPSLIAGKIGHDEFGNIYQEQADRYGVVSGLVRGDGPTGSSIILVTPDGERTMNTHLGMCREYSPADIDEKKLVQSTFFYFTGYMWDTDSQKAAIKKAISIAKENNVQIVFDVADPFAVDRNKDEFLIMIEHDVDVLFANYAELAILFDSENVDSSADELMKIVHCAGIKLGKKGSLVLDDGKKYLLPPQPISAIDSTGAGDMYAAGFLTALAKGYSTKRAGEIGGLLAEEIIQQSGAQFAIDKINFLRIKFFK</sequence>
<evidence type="ECO:0000256" key="1">
    <source>
        <dbReference type="ARBA" id="ARBA00010688"/>
    </source>
</evidence>
<dbReference type="CDD" id="cd01168">
    <property type="entry name" value="adenosine_kinase"/>
    <property type="match status" value="1"/>
</dbReference>
<dbReference type="PANTHER" id="PTHR43320:SF3">
    <property type="entry name" value="CARBOHYDRATE KINASE PFKB DOMAIN-CONTAINING PROTEIN"/>
    <property type="match status" value="1"/>
</dbReference>
<reference evidence="5" key="1">
    <citation type="submission" date="2018-05" db="EMBL/GenBank/DDBJ databases">
        <authorList>
            <person name="Lanie J.A."/>
            <person name="Ng W.-L."/>
            <person name="Kazmierczak K.M."/>
            <person name="Andrzejewski T.M."/>
            <person name="Davidsen T.M."/>
            <person name="Wayne K.J."/>
            <person name="Tettelin H."/>
            <person name="Glass J.I."/>
            <person name="Rusch D."/>
            <person name="Podicherti R."/>
            <person name="Tsui H.-C.T."/>
            <person name="Winkler M.E."/>
        </authorList>
    </citation>
    <scope>NUCLEOTIDE SEQUENCE</scope>
</reference>
<dbReference type="Gene3D" id="3.40.1190.20">
    <property type="match status" value="1"/>
</dbReference>
<evidence type="ECO:0000259" key="4">
    <source>
        <dbReference type="Pfam" id="PF00294"/>
    </source>
</evidence>
<keyword evidence="2" id="KW-0808">Transferase</keyword>
<dbReference type="InterPro" id="IPR011611">
    <property type="entry name" value="PfkB_dom"/>
</dbReference>
<dbReference type="EMBL" id="UINC01001922">
    <property type="protein sequence ID" value="SUZ90782.1"/>
    <property type="molecule type" value="Genomic_DNA"/>
</dbReference>
<accession>A0A381RG51</accession>